<keyword evidence="4" id="KW-1185">Reference proteome</keyword>
<dbReference type="EMBL" id="CP060782">
    <property type="protein sequence ID" value="QNP46365.1"/>
    <property type="molecule type" value="Genomic_DNA"/>
</dbReference>
<evidence type="ECO:0000256" key="1">
    <source>
        <dbReference type="SAM" id="SignalP"/>
    </source>
</evidence>
<dbReference type="RefSeq" id="WP_187709318.1">
    <property type="nucleotide sequence ID" value="NZ_CP060782.1"/>
</dbReference>
<evidence type="ECO:0000313" key="4">
    <source>
        <dbReference type="Proteomes" id="UP000516105"/>
    </source>
</evidence>
<accession>A0ABX6TBJ3</accession>
<dbReference type="PROSITE" id="PS51257">
    <property type="entry name" value="PROKAR_LIPOPROTEIN"/>
    <property type="match status" value="1"/>
</dbReference>
<dbReference type="Gene3D" id="3.10.450.50">
    <property type="match status" value="1"/>
</dbReference>
<proteinExistence type="predicted"/>
<name>A0ABX6TBJ3_9SPHN</name>
<evidence type="ECO:0000259" key="2">
    <source>
        <dbReference type="Pfam" id="PF14534"/>
    </source>
</evidence>
<dbReference type="Proteomes" id="UP000516105">
    <property type="component" value="Chromosome"/>
</dbReference>
<feature type="signal peptide" evidence="1">
    <location>
        <begin position="1"/>
        <end position="19"/>
    </location>
</feature>
<dbReference type="SUPFAM" id="SSF54427">
    <property type="entry name" value="NTF2-like"/>
    <property type="match status" value="1"/>
</dbReference>
<evidence type="ECO:0000313" key="3">
    <source>
        <dbReference type="EMBL" id="QNP46365.1"/>
    </source>
</evidence>
<dbReference type="Pfam" id="PF14534">
    <property type="entry name" value="DUF4440"/>
    <property type="match status" value="1"/>
</dbReference>
<dbReference type="InterPro" id="IPR032710">
    <property type="entry name" value="NTF2-like_dom_sf"/>
</dbReference>
<protein>
    <submittedName>
        <fullName evidence="3">DUF4440 domain-containing protein</fullName>
    </submittedName>
</protein>
<dbReference type="InterPro" id="IPR027843">
    <property type="entry name" value="DUF4440"/>
</dbReference>
<keyword evidence="1" id="KW-0732">Signal</keyword>
<sequence>MKLMIALVALAAATSCSPAKEEAPAAPSATAELRAAEARLIAHLQGNDPMAWVGDYTKDAVFQEGDGAPVTGRAELTEVARTLGPLHDTAIKPIRTEIQGNLAYVQIRARYAAGNDQPTWYRGVMIWRKEADGQWRMLHEMLVRDRPARE</sequence>
<feature type="domain" description="DUF4440" evidence="2">
    <location>
        <begin position="33"/>
        <end position="137"/>
    </location>
</feature>
<reference evidence="3 4" key="1">
    <citation type="submission" date="2020-08" db="EMBL/GenBank/DDBJ databases">
        <title>Genome sequence of Sphingomonas sediminicola KACC 15039T.</title>
        <authorList>
            <person name="Hyun D.-W."/>
            <person name="Bae J.-W."/>
        </authorList>
    </citation>
    <scope>NUCLEOTIDE SEQUENCE [LARGE SCALE GENOMIC DNA]</scope>
    <source>
        <strain evidence="3 4">KACC 15039</strain>
    </source>
</reference>
<feature type="chain" id="PRO_5046326743" evidence="1">
    <location>
        <begin position="20"/>
        <end position="150"/>
    </location>
</feature>
<gene>
    <name evidence="3" type="ORF">H9L14_04010</name>
</gene>
<organism evidence="3 4">
    <name type="scientific">Sphingomonas sediminicola</name>
    <dbReference type="NCBI Taxonomy" id="386874"/>
    <lineage>
        <taxon>Bacteria</taxon>
        <taxon>Pseudomonadati</taxon>
        <taxon>Pseudomonadota</taxon>
        <taxon>Alphaproteobacteria</taxon>
        <taxon>Sphingomonadales</taxon>
        <taxon>Sphingomonadaceae</taxon>
        <taxon>Sphingomonas</taxon>
    </lineage>
</organism>